<feature type="region of interest" description="Disordered" evidence="1">
    <location>
        <begin position="1"/>
        <end position="38"/>
    </location>
</feature>
<dbReference type="SUPFAM" id="SSF54197">
    <property type="entry name" value="HIT-like"/>
    <property type="match status" value="1"/>
</dbReference>
<feature type="region of interest" description="Disordered" evidence="1">
    <location>
        <begin position="164"/>
        <end position="289"/>
    </location>
</feature>
<comment type="caution">
    <text evidence="2">The sequence shown here is derived from an EMBL/GenBank/DDBJ whole genome shotgun (WGS) entry which is preliminary data.</text>
</comment>
<dbReference type="EMBL" id="JAAAIL010003351">
    <property type="protein sequence ID" value="KAG0251025.1"/>
    <property type="molecule type" value="Genomic_DNA"/>
</dbReference>
<evidence type="ECO:0000313" key="3">
    <source>
        <dbReference type="Proteomes" id="UP001194580"/>
    </source>
</evidence>
<feature type="compositionally biased region" description="Basic residues" evidence="1">
    <location>
        <begin position="215"/>
        <end position="226"/>
    </location>
</feature>
<reference evidence="2" key="1">
    <citation type="journal article" date="2020" name="Fungal Divers.">
        <title>Resolving the Mortierellaceae phylogeny through synthesis of multi-gene phylogenetics and phylogenomics.</title>
        <authorList>
            <person name="Vandepol N."/>
            <person name="Liber J."/>
            <person name="Desiro A."/>
            <person name="Na H."/>
            <person name="Kennedy M."/>
            <person name="Barry K."/>
            <person name="Grigoriev I.V."/>
            <person name="Miller A.N."/>
            <person name="O'Donnell K."/>
            <person name="Stajich J.E."/>
            <person name="Bonito G."/>
        </authorList>
    </citation>
    <scope>NUCLEOTIDE SEQUENCE</scope>
    <source>
        <strain evidence="2">NRRL 28262</strain>
    </source>
</reference>
<organism evidence="2 3">
    <name type="scientific">Linnemannia exigua</name>
    <dbReference type="NCBI Taxonomy" id="604196"/>
    <lineage>
        <taxon>Eukaryota</taxon>
        <taxon>Fungi</taxon>
        <taxon>Fungi incertae sedis</taxon>
        <taxon>Mucoromycota</taxon>
        <taxon>Mortierellomycotina</taxon>
        <taxon>Mortierellomycetes</taxon>
        <taxon>Mortierellales</taxon>
        <taxon>Mortierellaceae</taxon>
        <taxon>Linnemannia</taxon>
    </lineage>
</organism>
<feature type="compositionally biased region" description="Polar residues" evidence="1">
    <location>
        <begin position="227"/>
        <end position="236"/>
    </location>
</feature>
<dbReference type="Proteomes" id="UP001194580">
    <property type="component" value="Unassembled WGS sequence"/>
</dbReference>
<accession>A0AAD4D0H2</accession>
<evidence type="ECO:0000256" key="1">
    <source>
        <dbReference type="SAM" id="MobiDB-lite"/>
    </source>
</evidence>
<protein>
    <submittedName>
        <fullName evidence="2">Uncharacterized protein</fullName>
    </submittedName>
</protein>
<evidence type="ECO:0000313" key="2">
    <source>
        <dbReference type="EMBL" id="KAG0251025.1"/>
    </source>
</evidence>
<keyword evidence="3" id="KW-1185">Reference proteome</keyword>
<name>A0AAD4D0H2_9FUNG</name>
<dbReference type="Pfam" id="PF11969">
    <property type="entry name" value="DcpS_C"/>
    <property type="match status" value="1"/>
</dbReference>
<dbReference type="AlphaFoldDB" id="A0AAD4D0H2"/>
<gene>
    <name evidence="2" type="ORF">BGZ95_007012</name>
</gene>
<proteinExistence type="predicted"/>
<dbReference type="Gene3D" id="3.30.428.10">
    <property type="entry name" value="HIT-like"/>
    <property type="match status" value="1"/>
</dbReference>
<feature type="compositionally biased region" description="Low complexity" evidence="1">
    <location>
        <begin position="17"/>
        <end position="28"/>
    </location>
</feature>
<sequence length="378" mass="43139">MQDALQQQHKQQEDQLKQQLQEKQQQQQHQKHQVQRNDNIVYNYNPNIFSKNNRVNKNINSSYANVFKCDHYNNNLESVQPLSSPLSGGAACRIPESKAGNGTAIGHSPKFPNSMLFRRAPSNYLEQHNKIEALNPTSNLDMDFVLRRAMDNAAAFVLNPERAKYNDDNNTDFGSEGNDSGFASDDPSWNEHPIETSFANGPYSGDYKNLNSCNRRNRRMQNRKNKTPQPEQSVRDNNAFVRYIDDPSSVPNRDRYTGGRPDDPIYHADGAPIPPPPPHGPGSSMDLEGVHVDPTNLNHWIDSHTMVLKDKVPKAILHFLILPNRPKDKYMRMDDLIRRDGVEVVKQLVARAKILIARESKRYPFLKFNMGFHVAPTM</sequence>
<feature type="non-terminal residue" evidence="2">
    <location>
        <position position="378"/>
    </location>
</feature>
<feature type="compositionally biased region" description="Basic and acidic residues" evidence="1">
    <location>
        <begin position="252"/>
        <end position="266"/>
    </location>
</feature>
<dbReference type="InterPro" id="IPR036265">
    <property type="entry name" value="HIT-like_sf"/>
</dbReference>